<keyword evidence="12" id="KW-1185">Reference proteome</keyword>
<keyword evidence="7 10" id="KW-1133">Transmembrane helix</keyword>
<feature type="transmembrane region" description="Helical" evidence="10">
    <location>
        <begin position="38"/>
        <end position="57"/>
    </location>
</feature>
<dbReference type="NCBIfam" id="TIGR00933">
    <property type="entry name" value="2a38"/>
    <property type="match status" value="1"/>
</dbReference>
<evidence type="ECO:0000256" key="8">
    <source>
        <dbReference type="ARBA" id="ARBA00023065"/>
    </source>
</evidence>
<dbReference type="EMBL" id="VNHO01000028">
    <property type="protein sequence ID" value="TYP49814.1"/>
    <property type="molecule type" value="Genomic_DNA"/>
</dbReference>
<keyword evidence="4" id="KW-0633">Potassium transport</keyword>
<evidence type="ECO:0000256" key="7">
    <source>
        <dbReference type="ARBA" id="ARBA00022989"/>
    </source>
</evidence>
<reference evidence="11 12" key="1">
    <citation type="submission" date="2019-07" db="EMBL/GenBank/DDBJ databases">
        <title>Genomic Encyclopedia of Type Strains, Phase I: the one thousand microbial genomes (KMG-I) project.</title>
        <authorList>
            <person name="Kyrpides N."/>
        </authorList>
    </citation>
    <scope>NUCLEOTIDE SEQUENCE [LARGE SCALE GENOMIC DNA]</scope>
    <source>
        <strain evidence="11 12">DSM 16647</strain>
    </source>
</reference>
<feature type="transmembrane region" description="Helical" evidence="10">
    <location>
        <begin position="69"/>
        <end position="93"/>
    </location>
</feature>
<dbReference type="InterPro" id="IPR003445">
    <property type="entry name" value="Cat_transpt"/>
</dbReference>
<keyword evidence="9 10" id="KW-0472">Membrane</keyword>
<accession>A0A5S5AH65</accession>
<comment type="subcellular location">
    <subcellularLocation>
        <location evidence="1">Cell membrane</location>
        <topology evidence="1">Multi-pass membrane protein</topology>
    </subcellularLocation>
</comment>
<keyword evidence="8" id="KW-0406">Ion transport</keyword>
<feature type="transmembrane region" description="Helical" evidence="10">
    <location>
        <begin position="6"/>
        <end position="26"/>
    </location>
</feature>
<evidence type="ECO:0000313" key="11">
    <source>
        <dbReference type="EMBL" id="TYP49814.1"/>
    </source>
</evidence>
<feature type="transmembrane region" description="Helical" evidence="10">
    <location>
        <begin position="186"/>
        <end position="211"/>
    </location>
</feature>
<dbReference type="InterPro" id="IPR004772">
    <property type="entry name" value="TrkH"/>
</dbReference>
<dbReference type="Proteomes" id="UP000322294">
    <property type="component" value="Unassembled WGS sequence"/>
</dbReference>
<dbReference type="Pfam" id="PF02386">
    <property type="entry name" value="TrkH"/>
    <property type="match status" value="1"/>
</dbReference>
<evidence type="ECO:0000256" key="1">
    <source>
        <dbReference type="ARBA" id="ARBA00004651"/>
    </source>
</evidence>
<evidence type="ECO:0000256" key="10">
    <source>
        <dbReference type="SAM" id="Phobius"/>
    </source>
</evidence>
<dbReference type="GO" id="GO:0015379">
    <property type="term" value="F:potassium:chloride symporter activity"/>
    <property type="evidence" value="ECO:0007669"/>
    <property type="project" value="InterPro"/>
</dbReference>
<evidence type="ECO:0000313" key="12">
    <source>
        <dbReference type="Proteomes" id="UP000322294"/>
    </source>
</evidence>
<feature type="transmembrane region" description="Helical" evidence="10">
    <location>
        <begin position="341"/>
        <end position="364"/>
    </location>
</feature>
<keyword evidence="6" id="KW-0630">Potassium</keyword>
<feature type="transmembrane region" description="Helical" evidence="10">
    <location>
        <begin position="400"/>
        <end position="421"/>
    </location>
</feature>
<feature type="transmembrane region" description="Helical" evidence="10">
    <location>
        <begin position="288"/>
        <end position="320"/>
    </location>
</feature>
<evidence type="ECO:0000256" key="2">
    <source>
        <dbReference type="ARBA" id="ARBA00022448"/>
    </source>
</evidence>
<dbReference type="PANTHER" id="PTHR32024:SF1">
    <property type="entry name" value="KTR SYSTEM POTASSIUM UPTAKE PROTEIN B"/>
    <property type="match status" value="1"/>
</dbReference>
<keyword evidence="2" id="KW-0813">Transport</keyword>
<evidence type="ECO:0000256" key="9">
    <source>
        <dbReference type="ARBA" id="ARBA00023136"/>
    </source>
</evidence>
<dbReference type="AlphaFoldDB" id="A0A5S5AH65"/>
<gene>
    <name evidence="11" type="ORF">LZ11_02090</name>
</gene>
<keyword evidence="5 10" id="KW-0812">Transmembrane</keyword>
<dbReference type="PANTHER" id="PTHR32024">
    <property type="entry name" value="TRK SYSTEM POTASSIUM UPTAKE PROTEIN TRKG-RELATED"/>
    <property type="match status" value="1"/>
</dbReference>
<evidence type="ECO:0000256" key="6">
    <source>
        <dbReference type="ARBA" id="ARBA00022958"/>
    </source>
</evidence>
<organism evidence="11 12">
    <name type="scientific">Thermosediminibacter litoriperuensis</name>
    <dbReference type="NCBI Taxonomy" id="291989"/>
    <lineage>
        <taxon>Bacteria</taxon>
        <taxon>Bacillati</taxon>
        <taxon>Bacillota</taxon>
        <taxon>Clostridia</taxon>
        <taxon>Thermosediminibacterales</taxon>
        <taxon>Thermosediminibacteraceae</taxon>
        <taxon>Thermosediminibacter</taxon>
    </lineage>
</organism>
<feature type="transmembrane region" description="Helical" evidence="10">
    <location>
        <begin position="123"/>
        <end position="144"/>
    </location>
</feature>
<keyword evidence="3" id="KW-1003">Cell membrane</keyword>
<feature type="transmembrane region" description="Helical" evidence="10">
    <location>
        <begin position="223"/>
        <end position="242"/>
    </location>
</feature>
<dbReference type="GO" id="GO:0005886">
    <property type="term" value="C:plasma membrane"/>
    <property type="evidence" value="ECO:0007669"/>
    <property type="project" value="UniProtKB-SubCell"/>
</dbReference>
<proteinExistence type="predicted"/>
<comment type="caution">
    <text evidence="11">The sequence shown here is derived from an EMBL/GenBank/DDBJ whole genome shotgun (WGS) entry which is preliminary data.</text>
</comment>
<sequence>MKLRPAQILVLGFATVILVGAVLLSLPVASKSGESVGFLNALFTATSAVCVTGLVVVDTYTQYSLFGQILIMFLIQIGGLGFMTMTTLIFLILGKRITLKERLVMREALNQLTLAGVVKLTRYIIFTTLIFEGLGAFFLSLRFVRVYGLYRGIYYGIFHAVSAFNNAGFDLIGNFRSLTPFVEDPLVNIVIMGLIIFGGLGFSVIYDVFTIRNFHRLSLHSKVVLTMTVFLLVAGFLVIYALEYSNPKTLGSLSPAGKILAAAFQSVTPRTAGFNTISLPDMSLAAKYFTIFLMFIGASPGSTGGGVKTTTFALVLMMIYSVITSKEDVEIYKRRIPMDNVFKASVITVMALLQVLSVSLLLAITEGADFMSILYETVSAFGTVGLSMGITPHLSDAGKVLIILTMFSGRLGPLTIALALASKKKTAMLKYPEERILVG</sequence>
<evidence type="ECO:0000256" key="4">
    <source>
        <dbReference type="ARBA" id="ARBA00022538"/>
    </source>
</evidence>
<evidence type="ECO:0000256" key="5">
    <source>
        <dbReference type="ARBA" id="ARBA00022692"/>
    </source>
</evidence>
<protein>
    <submittedName>
        <fullName evidence="11">Trk system potassium uptake protein TrkH</fullName>
    </submittedName>
</protein>
<name>A0A5S5AH65_9FIRM</name>
<evidence type="ECO:0000256" key="3">
    <source>
        <dbReference type="ARBA" id="ARBA00022475"/>
    </source>
</evidence>
<dbReference type="RefSeq" id="WP_222927242.1">
    <property type="nucleotide sequence ID" value="NZ_VNHO01000028.1"/>
</dbReference>